<keyword evidence="2" id="KW-1185">Reference proteome</keyword>
<dbReference type="Proteomes" id="UP000257109">
    <property type="component" value="Unassembled WGS sequence"/>
</dbReference>
<reference evidence="1" key="1">
    <citation type="submission" date="2018-05" db="EMBL/GenBank/DDBJ databases">
        <title>Draft genome of Mucuna pruriens seed.</title>
        <authorList>
            <person name="Nnadi N.E."/>
            <person name="Vos R."/>
            <person name="Hasami M.H."/>
            <person name="Devisetty U.K."/>
            <person name="Aguiy J.C."/>
        </authorList>
    </citation>
    <scope>NUCLEOTIDE SEQUENCE [LARGE SCALE GENOMIC DNA]</scope>
    <source>
        <strain evidence="1">JCA_2017</strain>
    </source>
</reference>
<proteinExistence type="predicted"/>
<name>A0A371F555_MUCPR</name>
<gene>
    <name evidence="1" type="ORF">CR513_46984</name>
</gene>
<organism evidence="1 2">
    <name type="scientific">Mucuna pruriens</name>
    <name type="common">Velvet bean</name>
    <name type="synonym">Dolichos pruriens</name>
    <dbReference type="NCBI Taxonomy" id="157652"/>
    <lineage>
        <taxon>Eukaryota</taxon>
        <taxon>Viridiplantae</taxon>
        <taxon>Streptophyta</taxon>
        <taxon>Embryophyta</taxon>
        <taxon>Tracheophyta</taxon>
        <taxon>Spermatophyta</taxon>
        <taxon>Magnoliopsida</taxon>
        <taxon>eudicotyledons</taxon>
        <taxon>Gunneridae</taxon>
        <taxon>Pentapetalae</taxon>
        <taxon>rosids</taxon>
        <taxon>fabids</taxon>
        <taxon>Fabales</taxon>
        <taxon>Fabaceae</taxon>
        <taxon>Papilionoideae</taxon>
        <taxon>50 kb inversion clade</taxon>
        <taxon>NPAAA clade</taxon>
        <taxon>indigoferoid/millettioid clade</taxon>
        <taxon>Phaseoleae</taxon>
        <taxon>Mucuna</taxon>
    </lineage>
</organism>
<feature type="non-terminal residue" evidence="1">
    <location>
        <position position="1"/>
    </location>
</feature>
<dbReference type="EMBL" id="QJKJ01010536">
    <property type="protein sequence ID" value="RDX73417.1"/>
    <property type="molecule type" value="Genomic_DNA"/>
</dbReference>
<accession>A0A371F555</accession>
<evidence type="ECO:0000313" key="2">
    <source>
        <dbReference type="Proteomes" id="UP000257109"/>
    </source>
</evidence>
<evidence type="ECO:0000313" key="1">
    <source>
        <dbReference type="EMBL" id="RDX73417.1"/>
    </source>
</evidence>
<dbReference type="AlphaFoldDB" id="A0A371F555"/>
<comment type="caution">
    <text evidence="1">The sequence shown here is derived from an EMBL/GenBank/DDBJ whole genome shotgun (WGS) entry which is preliminary data.</text>
</comment>
<sequence>SLKLPSTQESTFLLWHKCRKDQEKVIQQESSSNQVTNDFTLFSINEMSMSKVAKDSSGTLLATVLDFVEIDFVRPSVVNQSFDLLEMLVETRRLKLV</sequence>
<protein>
    <submittedName>
        <fullName evidence="1">Uncharacterized protein</fullName>
    </submittedName>
</protein>